<dbReference type="Proteomes" id="UP000215914">
    <property type="component" value="Unassembled WGS sequence"/>
</dbReference>
<sequence length="238" mass="27663">MQTNSFSTPYSYIDCILATTENEGQITLLNDIDALSTNYTIKVKIVSLWRKKMRANERETYGIDMILMDEMGTKIQASCLHKLFSKFERHLIVDECLIIKRPSLAANTTFFKIVPNNQKLSFYYHTFVEKCKKWEGPQYVFNFVDFNDVLSQKIKEGTTVDFIGYVCVCYNIEETNKKDGSKGKRLNLKLQDLEDVQIDLTLWDDYAKDMYSYMVSEKREAHVVVVVHFGAVKTYKGI</sequence>
<comment type="caution">
    <text evidence="4">The sequence shown here is derived from an EMBL/GenBank/DDBJ whole genome shotgun (WGS) entry which is preliminary data.</text>
</comment>
<accession>A0A9K3DS16</accession>
<feature type="domain" description="Replication protein A 70 kDa DNA-binding subunit B/D first OB fold" evidence="2">
    <location>
        <begin position="27"/>
        <end position="131"/>
    </location>
</feature>
<gene>
    <name evidence="4" type="ORF">HanXRQr2_Chr16g0752851</name>
</gene>
<dbReference type="EMBL" id="MNCJ02000331">
    <property type="protein sequence ID" value="KAF5760379.1"/>
    <property type="molecule type" value="Genomic_DNA"/>
</dbReference>
<keyword evidence="5" id="KW-1185">Reference proteome</keyword>
<evidence type="ECO:0000259" key="2">
    <source>
        <dbReference type="Pfam" id="PF02721"/>
    </source>
</evidence>
<reference evidence="4" key="1">
    <citation type="journal article" date="2017" name="Nature">
        <title>The sunflower genome provides insights into oil metabolism, flowering and Asterid evolution.</title>
        <authorList>
            <person name="Badouin H."/>
            <person name="Gouzy J."/>
            <person name="Grassa C.J."/>
            <person name="Murat F."/>
            <person name="Staton S.E."/>
            <person name="Cottret L."/>
            <person name="Lelandais-Briere C."/>
            <person name="Owens G.L."/>
            <person name="Carrere S."/>
            <person name="Mayjonade B."/>
            <person name="Legrand L."/>
            <person name="Gill N."/>
            <person name="Kane N.C."/>
            <person name="Bowers J.E."/>
            <person name="Hubner S."/>
            <person name="Bellec A."/>
            <person name="Berard A."/>
            <person name="Berges H."/>
            <person name="Blanchet N."/>
            <person name="Boniface M.C."/>
            <person name="Brunel D."/>
            <person name="Catrice O."/>
            <person name="Chaidir N."/>
            <person name="Claudel C."/>
            <person name="Donnadieu C."/>
            <person name="Faraut T."/>
            <person name="Fievet G."/>
            <person name="Helmstetter N."/>
            <person name="King M."/>
            <person name="Knapp S.J."/>
            <person name="Lai Z."/>
            <person name="Le Paslier M.C."/>
            <person name="Lippi Y."/>
            <person name="Lorenzon L."/>
            <person name="Mandel J.R."/>
            <person name="Marage G."/>
            <person name="Marchand G."/>
            <person name="Marquand E."/>
            <person name="Bret-Mestries E."/>
            <person name="Morien E."/>
            <person name="Nambeesan S."/>
            <person name="Nguyen T."/>
            <person name="Pegot-Espagnet P."/>
            <person name="Pouilly N."/>
            <person name="Raftis F."/>
            <person name="Sallet E."/>
            <person name="Schiex T."/>
            <person name="Thomas J."/>
            <person name="Vandecasteele C."/>
            <person name="Vares D."/>
            <person name="Vear F."/>
            <person name="Vautrin S."/>
            <person name="Crespi M."/>
            <person name="Mangin B."/>
            <person name="Burke J.M."/>
            <person name="Salse J."/>
            <person name="Munos S."/>
            <person name="Vincourt P."/>
            <person name="Rieseberg L.H."/>
            <person name="Langlade N.B."/>
        </authorList>
    </citation>
    <scope>NUCLEOTIDE SEQUENCE</scope>
    <source>
        <tissue evidence="4">Leaves</tissue>
    </source>
</reference>
<keyword evidence="1" id="KW-0238">DNA-binding</keyword>
<dbReference type="InterPro" id="IPR031657">
    <property type="entry name" value="REPA_OB_2"/>
</dbReference>
<dbReference type="Gene3D" id="2.40.50.140">
    <property type="entry name" value="Nucleic acid-binding proteins"/>
    <property type="match status" value="2"/>
</dbReference>
<dbReference type="Pfam" id="PF02721">
    <property type="entry name" value="DUF223"/>
    <property type="match status" value="1"/>
</dbReference>
<dbReference type="SUPFAM" id="SSF50249">
    <property type="entry name" value="Nucleic acid-binding proteins"/>
    <property type="match status" value="2"/>
</dbReference>
<proteinExistence type="predicted"/>
<organism evidence="4 5">
    <name type="scientific">Helianthus annuus</name>
    <name type="common">Common sunflower</name>
    <dbReference type="NCBI Taxonomy" id="4232"/>
    <lineage>
        <taxon>Eukaryota</taxon>
        <taxon>Viridiplantae</taxon>
        <taxon>Streptophyta</taxon>
        <taxon>Embryophyta</taxon>
        <taxon>Tracheophyta</taxon>
        <taxon>Spermatophyta</taxon>
        <taxon>Magnoliopsida</taxon>
        <taxon>eudicotyledons</taxon>
        <taxon>Gunneridae</taxon>
        <taxon>Pentapetalae</taxon>
        <taxon>asterids</taxon>
        <taxon>campanulids</taxon>
        <taxon>Asterales</taxon>
        <taxon>Asteraceae</taxon>
        <taxon>Asteroideae</taxon>
        <taxon>Heliantheae alliance</taxon>
        <taxon>Heliantheae</taxon>
        <taxon>Helianthus</taxon>
    </lineage>
</organism>
<dbReference type="InterPro" id="IPR003871">
    <property type="entry name" value="RFA1B/D_OB_1st"/>
</dbReference>
<evidence type="ECO:0000256" key="1">
    <source>
        <dbReference type="ARBA" id="ARBA00023125"/>
    </source>
</evidence>
<dbReference type="InterPro" id="IPR012340">
    <property type="entry name" value="NA-bd_OB-fold"/>
</dbReference>
<dbReference type="Gramene" id="mRNA:HanXRQr2_Chr16g0752851">
    <property type="protein sequence ID" value="mRNA:HanXRQr2_Chr16g0752851"/>
    <property type="gene ID" value="HanXRQr2_Chr16g0752851"/>
</dbReference>
<dbReference type="PANTHER" id="PTHR47165">
    <property type="entry name" value="OS03G0429900 PROTEIN"/>
    <property type="match status" value="1"/>
</dbReference>
<dbReference type="Pfam" id="PF16900">
    <property type="entry name" value="REPA_OB_2"/>
    <property type="match status" value="1"/>
</dbReference>
<reference evidence="4" key="2">
    <citation type="submission" date="2020-06" db="EMBL/GenBank/DDBJ databases">
        <title>Helianthus annuus Genome sequencing and assembly Release 2.</title>
        <authorList>
            <person name="Gouzy J."/>
            <person name="Langlade N."/>
            <person name="Munos S."/>
        </authorList>
    </citation>
    <scope>NUCLEOTIDE SEQUENCE</scope>
    <source>
        <tissue evidence="4">Leaves</tissue>
    </source>
</reference>
<protein>
    <submittedName>
        <fullName evidence="4">Nucleic acid-binding protein</fullName>
    </submittedName>
</protein>
<dbReference type="GO" id="GO:0003677">
    <property type="term" value="F:DNA binding"/>
    <property type="evidence" value="ECO:0007669"/>
    <property type="project" value="UniProtKB-KW"/>
</dbReference>
<dbReference type="AlphaFoldDB" id="A0A9K3DS16"/>
<evidence type="ECO:0000313" key="5">
    <source>
        <dbReference type="Proteomes" id="UP000215914"/>
    </source>
</evidence>
<dbReference type="PANTHER" id="PTHR47165:SF4">
    <property type="entry name" value="OS03G0429900 PROTEIN"/>
    <property type="match status" value="1"/>
</dbReference>
<evidence type="ECO:0000313" key="4">
    <source>
        <dbReference type="EMBL" id="KAF5760379.1"/>
    </source>
</evidence>
<dbReference type="CDD" id="cd04480">
    <property type="entry name" value="RPA1_DBD_A_like"/>
    <property type="match status" value="1"/>
</dbReference>
<feature type="domain" description="Replication protein A OB" evidence="3">
    <location>
        <begin position="152"/>
        <end position="236"/>
    </location>
</feature>
<evidence type="ECO:0000259" key="3">
    <source>
        <dbReference type="Pfam" id="PF16900"/>
    </source>
</evidence>
<name>A0A9K3DS16_HELAN</name>